<reference evidence="2 3" key="1">
    <citation type="submission" date="2023-07" db="EMBL/GenBank/DDBJ databases">
        <title>Genomic Encyclopedia of Type Strains, Phase IV (KMG-IV): sequencing the most valuable type-strain genomes for metagenomic binning, comparative biology and taxonomic classification.</title>
        <authorList>
            <person name="Goeker M."/>
        </authorList>
    </citation>
    <scope>NUCLEOTIDE SEQUENCE [LARGE SCALE GENOMIC DNA]</scope>
    <source>
        <strain evidence="2 3">DSM 5896</strain>
    </source>
</reference>
<feature type="chain" id="PRO_5045765853" evidence="1">
    <location>
        <begin position="39"/>
        <end position="142"/>
    </location>
</feature>
<keyword evidence="3" id="KW-1185">Reference proteome</keyword>
<keyword evidence="2" id="KW-0449">Lipoprotein</keyword>
<protein>
    <submittedName>
        <fullName evidence="2">Lipoprotein with Yx(FWY)xxD motif</fullName>
    </submittedName>
</protein>
<evidence type="ECO:0000313" key="2">
    <source>
        <dbReference type="EMBL" id="MDQ0394648.1"/>
    </source>
</evidence>
<evidence type="ECO:0000313" key="3">
    <source>
        <dbReference type="Proteomes" id="UP001237448"/>
    </source>
</evidence>
<evidence type="ECO:0000256" key="1">
    <source>
        <dbReference type="SAM" id="SignalP"/>
    </source>
</evidence>
<sequence length="142" mass="15090">MIGIANAHARTRRRDVVTSLKFISVLAAIAATTTVAFAASSVATVDTAKGQVLAGDNGMTLYTFKKDAADVSNCYDKCAANWPPFIAKADAVAGGAYSIVTRKDGGRQWAKDGKPLYYWVKDSRKGDITGDGVMGVWDLARP</sequence>
<gene>
    <name evidence="2" type="ORF">J3R73_004440</name>
</gene>
<dbReference type="PANTHER" id="PTHR39335:SF1">
    <property type="entry name" value="BLL4220 PROTEIN"/>
    <property type="match status" value="1"/>
</dbReference>
<proteinExistence type="predicted"/>
<comment type="caution">
    <text evidence="2">The sequence shown here is derived from an EMBL/GenBank/DDBJ whole genome shotgun (WGS) entry which is preliminary data.</text>
</comment>
<feature type="signal peptide" evidence="1">
    <location>
        <begin position="1"/>
        <end position="38"/>
    </location>
</feature>
<organism evidence="2 3">
    <name type="scientific">Labrys monachus</name>
    <dbReference type="NCBI Taxonomy" id="217067"/>
    <lineage>
        <taxon>Bacteria</taxon>
        <taxon>Pseudomonadati</taxon>
        <taxon>Pseudomonadota</taxon>
        <taxon>Alphaproteobacteria</taxon>
        <taxon>Hyphomicrobiales</taxon>
        <taxon>Xanthobacteraceae</taxon>
        <taxon>Labrys</taxon>
    </lineage>
</organism>
<dbReference type="EMBL" id="JAUSVK010000001">
    <property type="protein sequence ID" value="MDQ0394648.1"/>
    <property type="molecule type" value="Genomic_DNA"/>
</dbReference>
<dbReference type="Pfam" id="PF03640">
    <property type="entry name" value="Lipoprotein_15"/>
    <property type="match status" value="2"/>
</dbReference>
<dbReference type="PANTHER" id="PTHR39335">
    <property type="entry name" value="BLL4220 PROTEIN"/>
    <property type="match status" value="1"/>
</dbReference>
<dbReference type="Proteomes" id="UP001237448">
    <property type="component" value="Unassembled WGS sequence"/>
</dbReference>
<dbReference type="PIRSF" id="PIRSF029720">
    <property type="entry name" value="UCP029720"/>
    <property type="match status" value="1"/>
</dbReference>
<keyword evidence="1" id="KW-0732">Signal</keyword>
<dbReference type="InterPro" id="IPR014558">
    <property type="entry name" value="UCP029720"/>
</dbReference>
<dbReference type="InterPro" id="IPR005297">
    <property type="entry name" value="Lipoprotein_repeat"/>
</dbReference>
<accession>A0ABU0FJ50</accession>
<name>A0ABU0FJ50_9HYPH</name>